<proteinExistence type="predicted"/>
<protein>
    <submittedName>
        <fullName evidence="1">Variant surface glycoprotein 1125.2688</fullName>
    </submittedName>
</protein>
<dbReference type="VEuPathDB" id="TriTrypDB:Tb1125.9.1110"/>
<dbReference type="VEuPathDB" id="TriTrypDB:Tb927.9.1110"/>
<evidence type="ECO:0000313" key="1">
    <source>
        <dbReference type="EMBL" id="APD74148.1"/>
    </source>
</evidence>
<accession>A0A1J0R8P4</accession>
<reference evidence="1" key="1">
    <citation type="submission" date="2016-08" db="EMBL/GenBank/DDBJ databases">
        <title>VSG repertoire of Trypanosoma brucei EATRO 1125.</title>
        <authorList>
            <person name="Cross G.A."/>
        </authorList>
    </citation>
    <scope>NUCLEOTIDE SEQUENCE</scope>
    <source>
        <strain evidence="1">EATRO 1125</strain>
    </source>
</reference>
<dbReference type="AlphaFoldDB" id="A0A1J0R8P4"/>
<sequence>MKKRTLNSVLVSFVALQITENNRVDATDPASVTEVKDECDELEFMLALQQHFANKLNALTSAPAKLTTKLRQLQLAAAKHSGTKLGMQYTLLQAVVEAKPRLAEAAITEGQQKIQSALQAISERIGQLHTMSADAGNPTAQYISAAQDAAAPQLNTGGTNGCKVTFQATKPAMRRCQPDPIKTPKIRQAGSEISKMENIPFTPKNKLLDYSLAVSIQYKGSAAGNTEPTTKNGCGNDNSAGTNGRAITAIAGAPRQLGQDKAALAGDGNCKQPDVDTEVDHFDSARLAYSICEGRKVQSSDPGDIQTQKVENLLSDTVAQQVALRLLRKSATTAPDAGEKAVTELLGAKDTQIQAKFFTPLTKVDTSLKFESAATPISI</sequence>
<organism evidence="1">
    <name type="scientific">Trypanosoma brucei</name>
    <dbReference type="NCBI Taxonomy" id="5691"/>
    <lineage>
        <taxon>Eukaryota</taxon>
        <taxon>Discoba</taxon>
        <taxon>Euglenozoa</taxon>
        <taxon>Kinetoplastea</taxon>
        <taxon>Metakinetoplastina</taxon>
        <taxon>Trypanosomatida</taxon>
        <taxon>Trypanosomatidae</taxon>
        <taxon>Trypanosoma</taxon>
    </lineage>
</organism>
<name>A0A1J0R8P4_9TRYP</name>
<dbReference type="EMBL" id="KX700192">
    <property type="protein sequence ID" value="APD74148.1"/>
    <property type="molecule type" value="Genomic_DNA"/>
</dbReference>
<dbReference type="SUPFAM" id="SSF58087">
    <property type="entry name" value="Variant surface glycoprotein (N-terminal domain)"/>
    <property type="match status" value="1"/>
</dbReference>
<dbReference type="VEuPathDB" id="TriTrypDB:Tb427_000452700"/>